<protein>
    <recommendedName>
        <fullName evidence="4">C-type lectin domain-containing protein</fullName>
    </recommendedName>
</protein>
<dbReference type="Gene3D" id="3.10.100.10">
    <property type="entry name" value="Mannose-Binding Protein A, subunit A"/>
    <property type="match status" value="2"/>
</dbReference>
<evidence type="ECO:0000256" key="1">
    <source>
        <dbReference type="ARBA" id="ARBA00022734"/>
    </source>
</evidence>
<reference evidence="5 6" key="1">
    <citation type="journal article" date="2021" name="BMC Biol.">
        <title>Horizontally acquired antibacterial genes associated with adaptive radiation of ladybird beetles.</title>
        <authorList>
            <person name="Li H.S."/>
            <person name="Tang X.F."/>
            <person name="Huang Y.H."/>
            <person name="Xu Z.Y."/>
            <person name="Chen M.L."/>
            <person name="Du X.Y."/>
            <person name="Qiu B.Y."/>
            <person name="Chen P.T."/>
            <person name="Zhang W."/>
            <person name="Slipinski A."/>
            <person name="Escalona H.E."/>
            <person name="Waterhouse R.M."/>
            <person name="Zwick A."/>
            <person name="Pang H."/>
        </authorList>
    </citation>
    <scope>NUCLEOTIDE SEQUENCE [LARGE SCALE GENOMIC DNA]</scope>
    <source>
        <strain evidence="5">SYSU2018</strain>
    </source>
</reference>
<feature type="domain" description="C-type lectin" evidence="4">
    <location>
        <begin position="1"/>
        <end position="83"/>
    </location>
</feature>
<feature type="compositionally biased region" description="Low complexity" evidence="3">
    <location>
        <begin position="295"/>
        <end position="305"/>
    </location>
</feature>
<dbReference type="Pfam" id="PF00059">
    <property type="entry name" value="Lectin_C"/>
    <property type="match status" value="1"/>
</dbReference>
<keyword evidence="6" id="KW-1185">Reference proteome</keyword>
<dbReference type="PANTHER" id="PTHR46746">
    <property type="entry name" value="KILLER CELL LECTIN-LIKE RECEPTOR SUBFAMILY F MEMBER 2"/>
    <property type="match status" value="1"/>
</dbReference>
<dbReference type="InterPro" id="IPR051379">
    <property type="entry name" value="C-type_Lectin_Receptor_IMM"/>
</dbReference>
<gene>
    <name evidence="5" type="ORF">HHI36_005875</name>
</gene>
<dbReference type="GO" id="GO:0030246">
    <property type="term" value="F:carbohydrate binding"/>
    <property type="evidence" value="ECO:0007669"/>
    <property type="project" value="UniProtKB-KW"/>
</dbReference>
<dbReference type="SMART" id="SM00034">
    <property type="entry name" value="CLECT"/>
    <property type="match status" value="1"/>
</dbReference>
<feature type="domain" description="C-type lectin" evidence="4">
    <location>
        <begin position="157"/>
        <end position="277"/>
    </location>
</feature>
<sequence>MKSFLKHNSQSLGKNNRWIGGKYDWKNERWVWAETGKPISLKTFARNVPDKRFLQWTCIVVAPNRMNKWALKSCLQPNQFICQKKPKRPIRPKTFDIRICRRNVTQLTDSQKIKCLKLVGGYAGKMFPNVPAPIIQTPKPTMKNLKEYMCPSNMLIIKNRCYHFSHDKLNWNDAYWACRDNKTYLATIQNRFQDKMLKEFLNSGLAGKHERWLGGLYDWKQKRWLWANSGIPLKYQGFPFKNYTGSQFEWRSITIDPNIGNMWSSRLRTELKHYICQKRAKTIAKLGDYNTGATSNESSSISASEQEPDTEITNTAL</sequence>
<evidence type="ECO:0000313" key="6">
    <source>
        <dbReference type="Proteomes" id="UP001516400"/>
    </source>
</evidence>
<keyword evidence="2" id="KW-1015">Disulfide bond</keyword>
<evidence type="ECO:0000313" key="5">
    <source>
        <dbReference type="EMBL" id="KAL3282701.1"/>
    </source>
</evidence>
<accession>A0ABD2NWI5</accession>
<dbReference type="InterPro" id="IPR001304">
    <property type="entry name" value="C-type_lectin-like"/>
</dbReference>
<name>A0ABD2NWI5_9CUCU</name>
<dbReference type="CDD" id="cd00037">
    <property type="entry name" value="CLECT"/>
    <property type="match status" value="2"/>
</dbReference>
<dbReference type="Proteomes" id="UP001516400">
    <property type="component" value="Unassembled WGS sequence"/>
</dbReference>
<keyword evidence="1" id="KW-0430">Lectin</keyword>
<dbReference type="PANTHER" id="PTHR46746:SF9">
    <property type="entry name" value="CD209 ANTIGEN-LIKE PROTEIN C-LIKE"/>
    <property type="match status" value="1"/>
</dbReference>
<comment type="caution">
    <text evidence="5">The sequence shown here is derived from an EMBL/GenBank/DDBJ whole genome shotgun (WGS) entry which is preliminary data.</text>
</comment>
<dbReference type="EMBL" id="JABFTP020000144">
    <property type="protein sequence ID" value="KAL3282701.1"/>
    <property type="molecule type" value="Genomic_DNA"/>
</dbReference>
<organism evidence="5 6">
    <name type="scientific">Cryptolaemus montrouzieri</name>
    <dbReference type="NCBI Taxonomy" id="559131"/>
    <lineage>
        <taxon>Eukaryota</taxon>
        <taxon>Metazoa</taxon>
        <taxon>Ecdysozoa</taxon>
        <taxon>Arthropoda</taxon>
        <taxon>Hexapoda</taxon>
        <taxon>Insecta</taxon>
        <taxon>Pterygota</taxon>
        <taxon>Neoptera</taxon>
        <taxon>Endopterygota</taxon>
        <taxon>Coleoptera</taxon>
        <taxon>Polyphaga</taxon>
        <taxon>Cucujiformia</taxon>
        <taxon>Coccinelloidea</taxon>
        <taxon>Coccinellidae</taxon>
        <taxon>Scymninae</taxon>
        <taxon>Scymnini</taxon>
        <taxon>Cryptolaemus</taxon>
    </lineage>
</organism>
<proteinExistence type="predicted"/>
<dbReference type="AlphaFoldDB" id="A0ABD2NWI5"/>
<feature type="region of interest" description="Disordered" evidence="3">
    <location>
        <begin position="293"/>
        <end position="317"/>
    </location>
</feature>
<dbReference type="PROSITE" id="PS50041">
    <property type="entry name" value="C_TYPE_LECTIN_2"/>
    <property type="match status" value="2"/>
</dbReference>
<evidence type="ECO:0000259" key="4">
    <source>
        <dbReference type="PROSITE" id="PS50041"/>
    </source>
</evidence>
<evidence type="ECO:0000256" key="2">
    <source>
        <dbReference type="ARBA" id="ARBA00023157"/>
    </source>
</evidence>
<dbReference type="SUPFAM" id="SSF56436">
    <property type="entry name" value="C-type lectin-like"/>
    <property type="match status" value="2"/>
</dbReference>
<dbReference type="InterPro" id="IPR016187">
    <property type="entry name" value="CTDL_fold"/>
</dbReference>
<dbReference type="InterPro" id="IPR016186">
    <property type="entry name" value="C-type_lectin-like/link_sf"/>
</dbReference>
<evidence type="ECO:0000256" key="3">
    <source>
        <dbReference type="SAM" id="MobiDB-lite"/>
    </source>
</evidence>